<gene>
    <name evidence="1" type="ORF">DFP87_12538</name>
</gene>
<comment type="caution">
    <text evidence="1">The sequence shown here is derived from an EMBL/GenBank/DDBJ whole genome shotgun (WGS) entry which is preliminary data.</text>
</comment>
<evidence type="ECO:0000313" key="1">
    <source>
        <dbReference type="EMBL" id="RBP10675.1"/>
    </source>
</evidence>
<name>A0ABX9FV04_9BURK</name>
<reference evidence="1 2" key="1">
    <citation type="submission" date="2018-06" db="EMBL/GenBank/DDBJ databases">
        <title>Genomic Encyclopedia of Type Strains, Phase III (KMG-III): the genomes of soil and plant-associated and newly described type strains.</title>
        <authorList>
            <person name="Whitman W."/>
        </authorList>
    </citation>
    <scope>NUCLEOTIDE SEQUENCE [LARGE SCALE GENOMIC DNA]</scope>
    <source>
        <strain evidence="1 2">CECT 7342</strain>
    </source>
</reference>
<protein>
    <submittedName>
        <fullName evidence="1">Uncharacterized protein</fullName>
    </submittedName>
</protein>
<dbReference type="RefSeq" id="WP_088591506.1">
    <property type="nucleotide sequence ID" value="NZ_CADIJU010000031.1"/>
</dbReference>
<proteinExistence type="predicted"/>
<keyword evidence="2" id="KW-1185">Reference proteome</keyword>
<evidence type="ECO:0000313" key="2">
    <source>
        <dbReference type="Proteomes" id="UP000252124"/>
    </source>
</evidence>
<dbReference type="GeneID" id="99734306"/>
<accession>A0ABX9FV04</accession>
<dbReference type="EMBL" id="QNRM01000025">
    <property type="protein sequence ID" value="RBP10675.1"/>
    <property type="molecule type" value="Genomic_DNA"/>
</dbReference>
<organism evidence="1 2">
    <name type="scientific">Achromobacter marplatensis</name>
    <dbReference type="NCBI Taxonomy" id="470868"/>
    <lineage>
        <taxon>Bacteria</taxon>
        <taxon>Pseudomonadati</taxon>
        <taxon>Pseudomonadota</taxon>
        <taxon>Betaproteobacteria</taxon>
        <taxon>Burkholderiales</taxon>
        <taxon>Alcaligenaceae</taxon>
        <taxon>Achromobacter</taxon>
    </lineage>
</organism>
<sequence length="72" mass="8263">MENNGILEQVGGQYVSEAGKTLPPAATAEDREYPVEIDAGHVGRVRIYFRKQRLKRAKHSHWFWLAQRAEKA</sequence>
<dbReference type="Proteomes" id="UP000252124">
    <property type="component" value="Unassembled WGS sequence"/>
</dbReference>